<dbReference type="InterPro" id="IPR014729">
    <property type="entry name" value="Rossmann-like_a/b/a_fold"/>
</dbReference>
<dbReference type="GO" id="GO:0016740">
    <property type="term" value="F:transferase activity"/>
    <property type="evidence" value="ECO:0007669"/>
    <property type="project" value="UniProtKB-KW"/>
</dbReference>
<sequence>MDKDYRMCSRCVMDTTARDISFDDNGVCNYCTEFLSRSSKVLFKEPEARKKELDAFVAKVKKDGKGKPYDCIIGVSGGVDSSWVLVKAIELGLRPLAVHMDNGWNSELAQNNISNLVQKLGVDLYTHVINWEEYKGLMQAFFDADVIDIELLYDNAMLAVNYRMAAKYGIKHILSGSNQATEGMRMPDGWNWLKFDKKNIKSIVAEFNGPSLITFPAIGTVDFIIKKIFNRIKWESLLNSIDYNKFSAMSTLQRDFDYKPYPYKHYESVFTRFYQGYILPSKFGVDKRKIHLSILILSGQMSRVDAIKDLEGIAYPSEKDLQDDIGYFLKKMCWSKNQLDEYLSRPEKSHLIYPSEKPFFDFFSRVYKKIFF</sequence>
<accession>A0A1X7IQ83</accession>
<organism evidence="1 2">
    <name type="scientific">Dethiosulfovibrio salsuginis</name>
    <dbReference type="NCBI Taxonomy" id="561720"/>
    <lineage>
        <taxon>Bacteria</taxon>
        <taxon>Thermotogati</taxon>
        <taxon>Synergistota</taxon>
        <taxon>Synergistia</taxon>
        <taxon>Synergistales</taxon>
        <taxon>Dethiosulfovibrionaceae</taxon>
        <taxon>Dethiosulfovibrio</taxon>
    </lineage>
</organism>
<gene>
    <name evidence="1" type="ORF">SAMN06275492_10428</name>
</gene>
<dbReference type="SUPFAM" id="SSF52402">
    <property type="entry name" value="Adenine nucleotide alpha hydrolases-like"/>
    <property type="match status" value="1"/>
</dbReference>
<evidence type="ECO:0000313" key="1">
    <source>
        <dbReference type="EMBL" id="SMG16971.1"/>
    </source>
</evidence>
<protein>
    <submittedName>
        <fullName evidence="1">N-acetyl sugar amidotransferase</fullName>
    </submittedName>
</protein>
<dbReference type="AlphaFoldDB" id="A0A1X7IQ83"/>
<evidence type="ECO:0000313" key="2">
    <source>
        <dbReference type="Proteomes" id="UP000193355"/>
    </source>
</evidence>
<keyword evidence="2" id="KW-1185">Reference proteome</keyword>
<dbReference type="InterPro" id="IPR020022">
    <property type="entry name" value="N-acetyl_sugar_amidoTrfase"/>
</dbReference>
<dbReference type="STRING" id="561720.SAMN06275492_10428"/>
<proteinExistence type="predicted"/>
<name>A0A1X7IQ83_9BACT</name>
<dbReference type="NCBIfam" id="TIGR03573">
    <property type="entry name" value="WbuX"/>
    <property type="match status" value="1"/>
</dbReference>
<dbReference type="Proteomes" id="UP000193355">
    <property type="component" value="Unassembled WGS sequence"/>
</dbReference>
<keyword evidence="1" id="KW-0808">Transferase</keyword>
<dbReference type="EMBL" id="FXBB01000004">
    <property type="protein sequence ID" value="SMG16971.1"/>
    <property type="molecule type" value="Genomic_DNA"/>
</dbReference>
<reference evidence="2" key="1">
    <citation type="submission" date="2017-04" db="EMBL/GenBank/DDBJ databases">
        <authorList>
            <person name="Varghese N."/>
            <person name="Submissions S."/>
        </authorList>
    </citation>
    <scope>NUCLEOTIDE SEQUENCE [LARGE SCALE GENOMIC DNA]</scope>
    <source>
        <strain evidence="2">USBA 82</strain>
    </source>
</reference>
<dbReference type="Gene3D" id="3.40.50.620">
    <property type="entry name" value="HUPs"/>
    <property type="match status" value="1"/>
</dbReference>